<evidence type="ECO:0000313" key="6">
    <source>
        <dbReference type="EMBL" id="KAK8027715.1"/>
    </source>
</evidence>
<comment type="caution">
    <text evidence="6">The sequence shown here is derived from an EMBL/GenBank/DDBJ whole genome shotgun (WGS) entry which is preliminary data.</text>
</comment>
<dbReference type="PANTHER" id="PTHR46072:SF11">
    <property type="entry name" value="AMIDASE-RELATED"/>
    <property type="match status" value="1"/>
</dbReference>
<gene>
    <name evidence="6" type="ORF">PG991_004771</name>
</gene>
<dbReference type="SUPFAM" id="SSF75304">
    <property type="entry name" value="Amidase signature (AS) enzymes"/>
    <property type="match status" value="1"/>
</dbReference>
<evidence type="ECO:0000256" key="4">
    <source>
        <dbReference type="ARBA" id="ARBA00022801"/>
    </source>
</evidence>
<evidence type="ECO:0000313" key="7">
    <source>
        <dbReference type="Proteomes" id="UP001396898"/>
    </source>
</evidence>
<dbReference type="EMBL" id="JAQQWI010000007">
    <property type="protein sequence ID" value="KAK8027715.1"/>
    <property type="molecule type" value="Genomic_DNA"/>
</dbReference>
<evidence type="ECO:0000256" key="1">
    <source>
        <dbReference type="ARBA" id="ARBA00001311"/>
    </source>
</evidence>
<accession>A0ABR1S7A0</accession>
<dbReference type="Gene3D" id="3.90.1300.10">
    <property type="entry name" value="Amidase signature (AS) domain"/>
    <property type="match status" value="1"/>
</dbReference>
<name>A0ABR1S7A0_9PEZI</name>
<dbReference type="PROSITE" id="PS00571">
    <property type="entry name" value="AMIDASES"/>
    <property type="match status" value="1"/>
</dbReference>
<comment type="similarity">
    <text evidence="2">Belongs to the amidase family.</text>
</comment>
<dbReference type="Pfam" id="PF01425">
    <property type="entry name" value="Amidase"/>
    <property type="match status" value="1"/>
</dbReference>
<evidence type="ECO:0000256" key="2">
    <source>
        <dbReference type="ARBA" id="ARBA00009199"/>
    </source>
</evidence>
<dbReference type="EC" id="3.5.1.4" evidence="3"/>
<organism evidence="6 7">
    <name type="scientific">Apiospora marii</name>
    <dbReference type="NCBI Taxonomy" id="335849"/>
    <lineage>
        <taxon>Eukaryota</taxon>
        <taxon>Fungi</taxon>
        <taxon>Dikarya</taxon>
        <taxon>Ascomycota</taxon>
        <taxon>Pezizomycotina</taxon>
        <taxon>Sordariomycetes</taxon>
        <taxon>Xylariomycetidae</taxon>
        <taxon>Amphisphaeriales</taxon>
        <taxon>Apiosporaceae</taxon>
        <taxon>Apiospora</taxon>
    </lineage>
</organism>
<dbReference type="InterPro" id="IPR023631">
    <property type="entry name" value="Amidase_dom"/>
</dbReference>
<dbReference type="InterPro" id="IPR036928">
    <property type="entry name" value="AS_sf"/>
</dbReference>
<feature type="domain" description="Amidase" evidence="5">
    <location>
        <begin position="84"/>
        <end position="531"/>
    </location>
</feature>
<evidence type="ECO:0000256" key="3">
    <source>
        <dbReference type="ARBA" id="ARBA00012922"/>
    </source>
</evidence>
<sequence length="549" mass="59043">MGSHQTWQTRIAEKQAVQFAKIPKAWRLPSEYLTGDETCAYGVMGIPSKCGVLSAEELHITEDFDAVALAKAVQLGTIKARSVATAFCKRAAIAQQLTNCLTETMFDDAIKRGEFLDEYLEAHGKPLGPLHGVPISLKESFDCAGVQSTMGLVSYLDKPASSEHGATAAILLDLGAILYCKTNVSQTLMSSDSHNNIFGRTLNPHKLSLTAGGSSGGEGALVALRGSILGVGTDMAGSVRIPAICNGTYGFKPSTGRVPFFGSTFCHRMGSPGFPPVAGPLATSYDGMALFLQAVLESQPWNRDPILYALPWRAEVATCVPKKLRIGYMLEDPKFPVHPPVRRAMESSAQTLAQAGHEIIPLSELPSLETGLDLGFDAFSLDNTVEWKKHVDASGEPLVPSVRDNLPLLTRKVDEGGYTIDDIFAYKAACLQYRAAWNVVFAQHGLDVLLCPGAETTAIPHDTIGAPPYTSVWSLLEFPAVILPVGRAMKDIDRDDLAPSGSLRPYRSDLVDGAPTAIQVVSRSFQDEELLAAGRVIDQCLRKANSLNN</sequence>
<proteinExistence type="inferred from homology"/>
<evidence type="ECO:0000259" key="5">
    <source>
        <dbReference type="Pfam" id="PF01425"/>
    </source>
</evidence>
<keyword evidence="4" id="KW-0378">Hydrolase</keyword>
<keyword evidence="7" id="KW-1185">Reference proteome</keyword>
<dbReference type="Proteomes" id="UP001396898">
    <property type="component" value="Unassembled WGS sequence"/>
</dbReference>
<dbReference type="PANTHER" id="PTHR46072">
    <property type="entry name" value="AMIDASE-RELATED-RELATED"/>
    <property type="match status" value="1"/>
</dbReference>
<dbReference type="InterPro" id="IPR020556">
    <property type="entry name" value="Amidase_CS"/>
</dbReference>
<dbReference type="PIRSF" id="PIRSF001221">
    <property type="entry name" value="Amidase_fungi"/>
    <property type="match status" value="1"/>
</dbReference>
<reference evidence="6 7" key="1">
    <citation type="submission" date="2023-01" db="EMBL/GenBank/DDBJ databases">
        <title>Analysis of 21 Apiospora genomes using comparative genomics revels a genus with tremendous synthesis potential of carbohydrate active enzymes and secondary metabolites.</title>
        <authorList>
            <person name="Sorensen T."/>
        </authorList>
    </citation>
    <scope>NUCLEOTIDE SEQUENCE [LARGE SCALE GENOMIC DNA]</scope>
    <source>
        <strain evidence="6 7">CBS 20057</strain>
    </source>
</reference>
<comment type="catalytic activity">
    <reaction evidence="1">
        <text>a monocarboxylic acid amide + H2O = a monocarboxylate + NH4(+)</text>
        <dbReference type="Rhea" id="RHEA:12020"/>
        <dbReference type="ChEBI" id="CHEBI:15377"/>
        <dbReference type="ChEBI" id="CHEBI:28938"/>
        <dbReference type="ChEBI" id="CHEBI:35757"/>
        <dbReference type="ChEBI" id="CHEBI:83628"/>
        <dbReference type="EC" id="3.5.1.4"/>
    </reaction>
</comment>
<protein>
    <recommendedName>
        <fullName evidence="3">amidase</fullName>
        <ecNumber evidence="3">3.5.1.4</ecNumber>
    </recommendedName>
</protein>